<evidence type="ECO:0000313" key="2">
    <source>
        <dbReference type="EMBL" id="CAA9427262.1"/>
    </source>
</evidence>
<feature type="compositionally biased region" description="Basic and acidic residues" evidence="1">
    <location>
        <begin position="118"/>
        <end position="152"/>
    </location>
</feature>
<dbReference type="EMBL" id="CADCVD010000017">
    <property type="protein sequence ID" value="CAA9427262.1"/>
    <property type="molecule type" value="Genomic_DNA"/>
</dbReference>
<sequence length="178" mass="20131">MEEEFTKVNEDVRGDVKVTINEAATLLGVHPNTVRSRVKAGIYVAERVSTEHGLTWMIDRGSLVNVPPPRASQQPSPPLVKPEAAASVEAIQELLKPLVEDLGRTREELGAERVRRELAERERDELAARITKLQEPRESSEEPIDIPKREEGSQDTEGPETSVQPPKRSWWRRFFGFD</sequence>
<evidence type="ECO:0008006" key="3">
    <source>
        <dbReference type="Google" id="ProtNLM"/>
    </source>
</evidence>
<feature type="region of interest" description="Disordered" evidence="1">
    <location>
        <begin position="118"/>
        <end position="178"/>
    </location>
</feature>
<organism evidence="2">
    <name type="scientific">uncultured Rubrobacteraceae bacterium</name>
    <dbReference type="NCBI Taxonomy" id="349277"/>
    <lineage>
        <taxon>Bacteria</taxon>
        <taxon>Bacillati</taxon>
        <taxon>Actinomycetota</taxon>
        <taxon>Rubrobacteria</taxon>
        <taxon>Rubrobacterales</taxon>
        <taxon>Rubrobacteraceae</taxon>
        <taxon>environmental samples</taxon>
    </lineage>
</organism>
<gene>
    <name evidence="2" type="ORF">AVDCRST_MAG37-358</name>
</gene>
<proteinExistence type="predicted"/>
<name>A0A6J4PXE8_9ACTN</name>
<evidence type="ECO:0000256" key="1">
    <source>
        <dbReference type="SAM" id="MobiDB-lite"/>
    </source>
</evidence>
<reference evidence="2" key="1">
    <citation type="submission" date="2020-02" db="EMBL/GenBank/DDBJ databases">
        <authorList>
            <person name="Meier V. D."/>
        </authorList>
    </citation>
    <scope>NUCLEOTIDE SEQUENCE</scope>
    <source>
        <strain evidence="2">AVDCRST_MAG37</strain>
    </source>
</reference>
<accession>A0A6J4PXE8</accession>
<protein>
    <recommendedName>
        <fullName evidence="3">Helix-turn-helix domain-containing protein</fullName>
    </recommendedName>
</protein>
<dbReference type="AlphaFoldDB" id="A0A6J4PXE8"/>